<evidence type="ECO:0000313" key="7">
    <source>
        <dbReference type="EMBL" id="GAA4799553.1"/>
    </source>
</evidence>
<evidence type="ECO:0000256" key="2">
    <source>
        <dbReference type="ARBA" id="ARBA00022679"/>
    </source>
</evidence>
<proteinExistence type="inferred from homology"/>
<dbReference type="PANTHER" id="PTHR43317">
    <property type="entry name" value="THERMOSPERMINE SYNTHASE ACAULIS5"/>
    <property type="match status" value="1"/>
</dbReference>
<evidence type="ECO:0000256" key="5">
    <source>
        <dbReference type="SAM" id="SignalP"/>
    </source>
</evidence>
<accession>A0ABP9BRX8</accession>
<reference evidence="8" key="1">
    <citation type="journal article" date="2019" name="Int. J. Syst. Evol. Microbiol.">
        <title>The Global Catalogue of Microorganisms (GCM) 10K type strain sequencing project: providing services to taxonomists for standard genome sequencing and annotation.</title>
        <authorList>
            <consortium name="The Broad Institute Genomics Platform"/>
            <consortium name="The Broad Institute Genome Sequencing Center for Infectious Disease"/>
            <person name="Wu L."/>
            <person name="Ma J."/>
        </authorList>
    </citation>
    <scope>NUCLEOTIDE SEQUENCE [LARGE SCALE GENOMIC DNA]</scope>
    <source>
        <strain evidence="8">JCM 18204</strain>
    </source>
</reference>
<comment type="caution">
    <text evidence="7">The sequence shown here is derived from an EMBL/GenBank/DDBJ whole genome shotgun (WGS) entry which is preliminary data.</text>
</comment>
<evidence type="ECO:0000259" key="6">
    <source>
        <dbReference type="PROSITE" id="PS51006"/>
    </source>
</evidence>
<keyword evidence="8" id="KW-1185">Reference proteome</keyword>
<dbReference type="Proteomes" id="UP001499959">
    <property type="component" value="Unassembled WGS sequence"/>
</dbReference>
<evidence type="ECO:0000256" key="3">
    <source>
        <dbReference type="ARBA" id="ARBA00023115"/>
    </source>
</evidence>
<dbReference type="InterPro" id="IPR030374">
    <property type="entry name" value="PABS"/>
</dbReference>
<dbReference type="EMBL" id="BAABJE010000014">
    <property type="protein sequence ID" value="GAA4799553.1"/>
    <property type="molecule type" value="Genomic_DNA"/>
</dbReference>
<keyword evidence="5" id="KW-0732">Signal</keyword>
<name>A0ABP9BRX8_9GAMM</name>
<dbReference type="InterPro" id="IPR029063">
    <property type="entry name" value="SAM-dependent_MTases_sf"/>
</dbReference>
<evidence type="ECO:0000256" key="1">
    <source>
        <dbReference type="ARBA" id="ARBA00007867"/>
    </source>
</evidence>
<dbReference type="RefSeq" id="WP_345303885.1">
    <property type="nucleotide sequence ID" value="NZ_BAABJE010000014.1"/>
</dbReference>
<sequence>MRTDLSALFALALTVVLAGCAPSDHVEGGRIVHRQKSMYRDIIVTENEEYRCMSFARRNGMQTCISLRTPTRLAVPYTRGVFAGLLANPGARRVLVIGLGGGVIPSAMRRIDPDLRIDVVELDPAVVDVARQRFGYREDPRLHTRIGDGRVFVRRQLRAGARYDLIVIDAYERVYVPEHLMTREFITEVKALLAPGGVVASNTFARGPLAPYEAATYQSVFGETRVVDMMLGNRIILAGRDGLPAPDVMRARGRALQPRLAEVGIFAGELDAWPQPPATGVRPLTDQYSPANLLFGHE</sequence>
<feature type="chain" id="PRO_5045120579" description="PABS domain-containing protein" evidence="5">
    <location>
        <begin position="19"/>
        <end position="298"/>
    </location>
</feature>
<feature type="signal peptide" evidence="5">
    <location>
        <begin position="1"/>
        <end position="18"/>
    </location>
</feature>
<evidence type="ECO:0000313" key="8">
    <source>
        <dbReference type="Proteomes" id="UP001499959"/>
    </source>
</evidence>
<organism evidence="7 8">
    <name type="scientific">Lysobacter hankyongensis</name>
    <dbReference type="NCBI Taxonomy" id="1176535"/>
    <lineage>
        <taxon>Bacteria</taxon>
        <taxon>Pseudomonadati</taxon>
        <taxon>Pseudomonadota</taxon>
        <taxon>Gammaproteobacteria</taxon>
        <taxon>Lysobacterales</taxon>
        <taxon>Lysobacteraceae</taxon>
        <taxon>Lysobacter</taxon>
    </lineage>
</organism>
<dbReference type="Pfam" id="PF01564">
    <property type="entry name" value="Spermine_synth"/>
    <property type="match status" value="1"/>
</dbReference>
<keyword evidence="3 4" id="KW-0620">Polyamine biosynthesis</keyword>
<keyword evidence="2 4" id="KW-0808">Transferase</keyword>
<feature type="active site" description="Proton acceptor" evidence="4">
    <location>
        <position position="169"/>
    </location>
</feature>
<dbReference type="NCBIfam" id="NF037959">
    <property type="entry name" value="MFS_SpdSyn"/>
    <property type="match status" value="1"/>
</dbReference>
<dbReference type="SUPFAM" id="SSF53335">
    <property type="entry name" value="S-adenosyl-L-methionine-dependent methyltransferases"/>
    <property type="match status" value="1"/>
</dbReference>
<gene>
    <name evidence="7" type="ORF">GCM10023307_27330</name>
</gene>
<dbReference type="PANTHER" id="PTHR43317:SF1">
    <property type="entry name" value="THERMOSPERMINE SYNTHASE ACAULIS5"/>
    <property type="match status" value="1"/>
</dbReference>
<protein>
    <recommendedName>
        <fullName evidence="6">PABS domain-containing protein</fullName>
    </recommendedName>
</protein>
<dbReference type="PROSITE" id="PS51006">
    <property type="entry name" value="PABS_2"/>
    <property type="match status" value="1"/>
</dbReference>
<comment type="similarity">
    <text evidence="1">Belongs to the spermidine/spermine synthase family.</text>
</comment>
<evidence type="ECO:0000256" key="4">
    <source>
        <dbReference type="PROSITE-ProRule" id="PRU00354"/>
    </source>
</evidence>
<feature type="domain" description="PABS" evidence="6">
    <location>
        <begin position="10"/>
        <end position="251"/>
    </location>
</feature>
<dbReference type="Gene3D" id="3.40.50.150">
    <property type="entry name" value="Vaccinia Virus protein VP39"/>
    <property type="match status" value="1"/>
</dbReference>
<dbReference type="PROSITE" id="PS51257">
    <property type="entry name" value="PROKAR_LIPOPROTEIN"/>
    <property type="match status" value="1"/>
</dbReference>
<dbReference type="CDD" id="cd02440">
    <property type="entry name" value="AdoMet_MTases"/>
    <property type="match status" value="1"/>
</dbReference>